<evidence type="ECO:0000256" key="2">
    <source>
        <dbReference type="ARBA" id="ARBA00022771"/>
    </source>
</evidence>
<accession>A0A1Y2I5F9</accession>
<keyword evidence="3" id="KW-0862">Zinc</keyword>
<keyword evidence="2 4" id="KW-0863">Zinc-finger</keyword>
<dbReference type="Pfam" id="PF01753">
    <property type="entry name" value="zf-MYND"/>
    <property type="match status" value="1"/>
</dbReference>
<dbReference type="STRING" id="1353009.A0A1Y2I5F9"/>
<evidence type="ECO:0000313" key="6">
    <source>
        <dbReference type="EMBL" id="OSC96366.1"/>
    </source>
</evidence>
<dbReference type="PROSITE" id="PS50865">
    <property type="entry name" value="ZF_MYND_2"/>
    <property type="match status" value="1"/>
</dbReference>
<dbReference type="Proteomes" id="UP000193067">
    <property type="component" value="Unassembled WGS sequence"/>
</dbReference>
<reference evidence="6 7" key="1">
    <citation type="journal article" date="2015" name="Biotechnol. Biofuels">
        <title>Enhanced degradation of softwood versus hardwood by the white-rot fungus Pycnoporus coccineus.</title>
        <authorList>
            <person name="Couturier M."/>
            <person name="Navarro D."/>
            <person name="Chevret D."/>
            <person name="Henrissat B."/>
            <person name="Piumi F."/>
            <person name="Ruiz-Duenas F.J."/>
            <person name="Martinez A.T."/>
            <person name="Grigoriev I.V."/>
            <person name="Riley R."/>
            <person name="Lipzen A."/>
            <person name="Berrin J.G."/>
            <person name="Master E.R."/>
            <person name="Rosso M.N."/>
        </authorList>
    </citation>
    <scope>NUCLEOTIDE SEQUENCE [LARGE SCALE GENOMIC DNA]</scope>
    <source>
        <strain evidence="6 7">BRFM310</strain>
    </source>
</reference>
<proteinExistence type="predicted"/>
<dbReference type="OrthoDB" id="2733483at2759"/>
<evidence type="ECO:0000259" key="5">
    <source>
        <dbReference type="PROSITE" id="PS50865"/>
    </source>
</evidence>
<dbReference type="PROSITE" id="PS01360">
    <property type="entry name" value="ZF_MYND_1"/>
    <property type="match status" value="1"/>
</dbReference>
<dbReference type="EMBL" id="KZ084186">
    <property type="protein sequence ID" value="OSC96366.1"/>
    <property type="molecule type" value="Genomic_DNA"/>
</dbReference>
<organism evidence="6 7">
    <name type="scientific">Trametes coccinea (strain BRFM310)</name>
    <name type="common">Pycnoporus coccineus</name>
    <dbReference type="NCBI Taxonomy" id="1353009"/>
    <lineage>
        <taxon>Eukaryota</taxon>
        <taxon>Fungi</taxon>
        <taxon>Dikarya</taxon>
        <taxon>Basidiomycota</taxon>
        <taxon>Agaricomycotina</taxon>
        <taxon>Agaricomycetes</taxon>
        <taxon>Polyporales</taxon>
        <taxon>Polyporaceae</taxon>
        <taxon>Trametes</taxon>
    </lineage>
</organism>
<dbReference type="AlphaFoldDB" id="A0A1Y2I5F9"/>
<dbReference type="GO" id="GO:0008270">
    <property type="term" value="F:zinc ion binding"/>
    <property type="evidence" value="ECO:0007669"/>
    <property type="project" value="UniProtKB-KW"/>
</dbReference>
<dbReference type="Gene3D" id="6.10.140.2220">
    <property type="match status" value="1"/>
</dbReference>
<keyword evidence="7" id="KW-1185">Reference proteome</keyword>
<dbReference type="InterPro" id="IPR002893">
    <property type="entry name" value="Znf_MYND"/>
</dbReference>
<dbReference type="SUPFAM" id="SSF144232">
    <property type="entry name" value="HIT/MYND zinc finger-like"/>
    <property type="match status" value="1"/>
</dbReference>
<feature type="domain" description="MYND-type" evidence="5">
    <location>
        <begin position="20"/>
        <end position="61"/>
    </location>
</feature>
<sequence length="324" mass="36206">MSSSRSAFTPYPGRNGVPECARCRREDSPTSRLKRCTGCSVTMYCSKECQKGDWYRHKLVCRNTDSLAPEDNLMDPSQLAATGYPAVTTFNSALMDWQEAQSYALSSITTATCHLNGGLDRNLGTQSDRVLMVRVTVRNDVPASERNAGNAFKLLDVAMVNKGDTGLAGPAWDESLREFERTVNRLREELSDGTIAGLMPGVLVVVNTGMIIMRHHLVHRRTADGHVRNPQTRAAFNDLVRMCSNAINAGYVLRPSKDYRPYVGILVRRKRTWQWEDKKDWNWDVDGASLLPPSTSTSGLDPRGVWKEFWGLQEIAELFLSSSV</sequence>
<evidence type="ECO:0000313" key="7">
    <source>
        <dbReference type="Proteomes" id="UP000193067"/>
    </source>
</evidence>
<gene>
    <name evidence="6" type="ORF">PYCCODRAFT_1429139</name>
</gene>
<evidence type="ECO:0000256" key="4">
    <source>
        <dbReference type="PROSITE-ProRule" id="PRU00134"/>
    </source>
</evidence>
<name>A0A1Y2I5F9_TRAC3</name>
<protein>
    <recommendedName>
        <fullName evidence="5">MYND-type domain-containing protein</fullName>
    </recommendedName>
</protein>
<keyword evidence="1" id="KW-0479">Metal-binding</keyword>
<evidence type="ECO:0000256" key="1">
    <source>
        <dbReference type="ARBA" id="ARBA00022723"/>
    </source>
</evidence>
<evidence type="ECO:0000256" key="3">
    <source>
        <dbReference type="ARBA" id="ARBA00022833"/>
    </source>
</evidence>